<reference evidence="1" key="1">
    <citation type="submission" date="2021-01" db="EMBL/GenBank/DDBJ databases">
        <authorList>
            <consortium name="Genoscope - CEA"/>
            <person name="William W."/>
        </authorList>
    </citation>
    <scope>NUCLEOTIDE SEQUENCE</scope>
</reference>
<dbReference type="OrthoDB" id="308082at2759"/>
<evidence type="ECO:0000313" key="2">
    <source>
        <dbReference type="Proteomes" id="UP000692954"/>
    </source>
</evidence>
<comment type="caution">
    <text evidence="1">The sequence shown here is derived from an EMBL/GenBank/DDBJ whole genome shotgun (WGS) entry which is preliminary data.</text>
</comment>
<gene>
    <name evidence="1" type="ORF">PSON_ATCC_30995.1.T0200199</name>
</gene>
<organism evidence="1 2">
    <name type="scientific">Paramecium sonneborni</name>
    <dbReference type="NCBI Taxonomy" id="65129"/>
    <lineage>
        <taxon>Eukaryota</taxon>
        <taxon>Sar</taxon>
        <taxon>Alveolata</taxon>
        <taxon>Ciliophora</taxon>
        <taxon>Intramacronucleata</taxon>
        <taxon>Oligohymenophorea</taxon>
        <taxon>Peniculida</taxon>
        <taxon>Parameciidae</taxon>
        <taxon>Paramecium</taxon>
    </lineage>
</organism>
<accession>A0A8S1LHF9</accession>
<proteinExistence type="predicted"/>
<evidence type="ECO:0000313" key="1">
    <source>
        <dbReference type="EMBL" id="CAD8065422.1"/>
    </source>
</evidence>
<protein>
    <submittedName>
        <fullName evidence="1">Uncharacterized protein</fullName>
    </submittedName>
</protein>
<dbReference type="AlphaFoldDB" id="A0A8S1LHF9"/>
<dbReference type="EMBL" id="CAJJDN010000020">
    <property type="protein sequence ID" value="CAD8065422.1"/>
    <property type="molecule type" value="Genomic_DNA"/>
</dbReference>
<sequence>MGCCSSKKFSIQKGQRPIYKQESLKAENSQMFNLSQEKCLDQQQEQETSGKPNLKTKKINKLISLKYQEEIIQNKDNLNAVDDEFFSSQNQHNLYRIEKRNSDSDY</sequence>
<keyword evidence="2" id="KW-1185">Reference proteome</keyword>
<dbReference type="Proteomes" id="UP000692954">
    <property type="component" value="Unassembled WGS sequence"/>
</dbReference>
<name>A0A8S1LHF9_9CILI</name>